<dbReference type="AlphaFoldDB" id="A0A0H3VJ69"/>
<dbReference type="Pfam" id="PF01443">
    <property type="entry name" value="Viral_helicase1"/>
    <property type="match status" value="1"/>
</dbReference>
<dbReference type="GO" id="GO:0005524">
    <property type="term" value="F:ATP binding"/>
    <property type="evidence" value="ECO:0007669"/>
    <property type="project" value="InterPro"/>
</dbReference>
<evidence type="ECO:0000259" key="1">
    <source>
        <dbReference type="PROSITE" id="PS51657"/>
    </source>
</evidence>
<dbReference type="InterPro" id="IPR027351">
    <property type="entry name" value="(+)RNA_virus_helicase_core_dom"/>
</dbReference>
<sequence length="65" mass="7279">VIKLLQSHSADFLTLCEIQGQTFDVVTFVTSGEITEDNRHAHLICLSRHSKELLILSPNAQYPSI</sequence>
<feature type="non-terminal residue" evidence="2">
    <location>
        <position position="1"/>
    </location>
</feature>
<accession>A0A0H3VJ69</accession>
<feature type="domain" description="(+)RNA virus helicase C-terminal" evidence="1">
    <location>
        <begin position="1"/>
        <end position="65"/>
    </location>
</feature>
<dbReference type="PROSITE" id="PS51657">
    <property type="entry name" value="PSRV_HELICASE"/>
    <property type="match status" value="1"/>
</dbReference>
<proteinExistence type="predicted"/>
<dbReference type="EMBL" id="KJ994266">
    <property type="protein sequence ID" value="AKC57276.1"/>
    <property type="molecule type" value="Genomic_DNA"/>
</dbReference>
<evidence type="ECO:0000313" key="2">
    <source>
        <dbReference type="EMBL" id="AKC57276.1"/>
    </source>
</evidence>
<organism evidence="2">
    <name type="scientific">Bemisia tabaci</name>
    <name type="common">Sweetpotato whitefly</name>
    <name type="synonym">Aleurodes tabaci</name>
    <dbReference type="NCBI Taxonomy" id="7038"/>
    <lineage>
        <taxon>Eukaryota</taxon>
        <taxon>Metazoa</taxon>
        <taxon>Ecdysozoa</taxon>
        <taxon>Arthropoda</taxon>
        <taxon>Hexapoda</taxon>
        <taxon>Insecta</taxon>
        <taxon>Pterygota</taxon>
        <taxon>Neoptera</taxon>
        <taxon>Paraneoptera</taxon>
        <taxon>Hemiptera</taxon>
        <taxon>Sternorrhyncha</taxon>
        <taxon>Aleyrodoidea</taxon>
        <taxon>Aleyrodidae</taxon>
        <taxon>Aleyrodinae</taxon>
        <taxon>Bemisia</taxon>
    </lineage>
</organism>
<name>A0A0H3VJ69_BEMTA</name>
<protein>
    <submittedName>
        <fullName evidence="2">Triple gene block 1</fullName>
    </submittedName>
</protein>
<reference evidence="2" key="1">
    <citation type="submission" date="2014-06" db="EMBL/GenBank/DDBJ databases">
        <title>Virus like sequences in whitefly genome.</title>
        <authorList>
            <person name="Kumar J."/>
            <person name="Upadhyay S.K."/>
        </authorList>
    </citation>
    <scope>NUCLEOTIDE SEQUENCE</scope>
    <source>
        <strain evidence="2">LKO12</strain>
    </source>
</reference>